<dbReference type="PANTHER" id="PTHR42790:SF19">
    <property type="entry name" value="KYNURENINE_ALPHA-AMINOADIPATE AMINOTRANSFERASE, MITOCHONDRIAL"/>
    <property type="match status" value="1"/>
</dbReference>
<comment type="cofactor">
    <cofactor evidence="1">
        <name>pyridoxal 5'-phosphate</name>
        <dbReference type="ChEBI" id="CHEBI:597326"/>
    </cofactor>
</comment>
<dbReference type="InterPro" id="IPR004839">
    <property type="entry name" value="Aminotransferase_I/II_large"/>
</dbReference>
<dbReference type="SUPFAM" id="SSF53383">
    <property type="entry name" value="PLP-dependent transferases"/>
    <property type="match status" value="1"/>
</dbReference>
<feature type="compositionally biased region" description="Pro residues" evidence="5">
    <location>
        <begin position="1"/>
        <end position="34"/>
    </location>
</feature>
<dbReference type="GO" id="GO:0008483">
    <property type="term" value="F:transaminase activity"/>
    <property type="evidence" value="ECO:0007669"/>
    <property type="project" value="UniProtKB-KW"/>
</dbReference>
<dbReference type="GO" id="GO:0030170">
    <property type="term" value="F:pyridoxal phosphate binding"/>
    <property type="evidence" value="ECO:0007669"/>
    <property type="project" value="InterPro"/>
</dbReference>
<dbReference type="Proteomes" id="UP000325827">
    <property type="component" value="Unassembled WGS sequence"/>
</dbReference>
<evidence type="ECO:0000256" key="1">
    <source>
        <dbReference type="ARBA" id="ARBA00001933"/>
    </source>
</evidence>
<dbReference type="EMBL" id="VYSA01000003">
    <property type="protein sequence ID" value="KAA9106372.1"/>
    <property type="molecule type" value="Genomic_DNA"/>
</dbReference>
<dbReference type="InterPro" id="IPR050859">
    <property type="entry name" value="Class-I_PLP-dep_aminotransf"/>
</dbReference>
<evidence type="ECO:0000313" key="8">
    <source>
        <dbReference type="Proteomes" id="UP000325827"/>
    </source>
</evidence>
<gene>
    <name evidence="7" type="ORF">F6B43_14540</name>
</gene>
<sequence length="456" mass="48017">MTTPPCPVPFRNPPQPTPPEPKQPPKPNRRPPTPLLRIRAPPKRPEEPMTDVLTPLAPPALAARVAGLASPSAFGAVLGASPITAISFAGGSPAAEALPWAELIAATAVVLESPARSAVLDYSGHQGSPALRAWIAEREGVDADRVVITNGALHGLSLSFLATVDPADVVVVENPVYPLAVKTLQLTGAEIHPVPLDADGLRTDVLEERLRAGLRPRALYTVPDFHNPTGRTLSPERRAHLVELADTYGFVVVSDNPYAELRGHGARPADLDVASDRVIRVNSFSKTFGPGLRLGWAVVPEWVRPGVLDLRARGDQHASTLTQAVVAELVSRPSFFDGLVGAAASLYRERAVVLEGALRAELGDAIEVSAPDGGVFAWPRFVDESVSVDDIAAAAARAGVVILPGSQFAARAGSAGGDADAADIARHARTSFGQASPEQIHEGVRRLGAAYREVAR</sequence>
<dbReference type="InterPro" id="IPR015424">
    <property type="entry name" value="PyrdxlP-dep_Trfase"/>
</dbReference>
<evidence type="ECO:0000256" key="5">
    <source>
        <dbReference type="SAM" id="MobiDB-lite"/>
    </source>
</evidence>
<dbReference type="InterPro" id="IPR015422">
    <property type="entry name" value="PyrdxlP-dep_Trfase_small"/>
</dbReference>
<accession>A0A5J5IXI5</accession>
<dbReference type="Gene3D" id="3.90.1150.10">
    <property type="entry name" value="Aspartate Aminotransferase, domain 1"/>
    <property type="match status" value="1"/>
</dbReference>
<evidence type="ECO:0000313" key="7">
    <source>
        <dbReference type="EMBL" id="KAA9106372.1"/>
    </source>
</evidence>
<keyword evidence="2 7" id="KW-0032">Aminotransferase</keyword>
<comment type="caution">
    <text evidence="7">The sequence shown here is derived from an EMBL/GenBank/DDBJ whole genome shotgun (WGS) entry which is preliminary data.</text>
</comment>
<dbReference type="Pfam" id="PF00155">
    <property type="entry name" value="Aminotran_1_2"/>
    <property type="match status" value="1"/>
</dbReference>
<protein>
    <submittedName>
        <fullName evidence="7">PLP-dependent aminotransferase family protein</fullName>
    </submittedName>
</protein>
<feature type="domain" description="Aminotransferase class I/classII large" evidence="6">
    <location>
        <begin position="115"/>
        <end position="444"/>
    </location>
</feature>
<keyword evidence="3 7" id="KW-0808">Transferase</keyword>
<proteinExistence type="predicted"/>
<dbReference type="Gene3D" id="3.40.640.10">
    <property type="entry name" value="Type I PLP-dependent aspartate aminotransferase-like (Major domain)"/>
    <property type="match status" value="1"/>
</dbReference>
<evidence type="ECO:0000256" key="2">
    <source>
        <dbReference type="ARBA" id="ARBA00022576"/>
    </source>
</evidence>
<reference evidence="8" key="1">
    <citation type="submission" date="2019-09" db="EMBL/GenBank/DDBJ databases">
        <title>Mumia zhuanghuii sp. nov. isolated from the intestinal contents of plateau pika (Ochotona curzoniae) in the Qinghai-Tibet plateau of China.</title>
        <authorList>
            <person name="Tian Z."/>
        </authorList>
    </citation>
    <scope>NUCLEOTIDE SEQUENCE [LARGE SCALE GENOMIC DNA]</scope>
    <source>
        <strain evidence="8">JCM 30598</strain>
    </source>
</reference>
<feature type="region of interest" description="Disordered" evidence="5">
    <location>
        <begin position="1"/>
        <end position="51"/>
    </location>
</feature>
<keyword evidence="4" id="KW-0663">Pyridoxal phosphate</keyword>
<dbReference type="PANTHER" id="PTHR42790">
    <property type="entry name" value="AMINOTRANSFERASE"/>
    <property type="match status" value="1"/>
</dbReference>
<dbReference type="GO" id="GO:1901605">
    <property type="term" value="P:alpha-amino acid metabolic process"/>
    <property type="evidence" value="ECO:0007669"/>
    <property type="project" value="TreeGrafter"/>
</dbReference>
<organism evidence="7 8">
    <name type="scientific">Microbacterium rhizomatis</name>
    <dbReference type="NCBI Taxonomy" id="1631477"/>
    <lineage>
        <taxon>Bacteria</taxon>
        <taxon>Bacillati</taxon>
        <taxon>Actinomycetota</taxon>
        <taxon>Actinomycetes</taxon>
        <taxon>Micrococcales</taxon>
        <taxon>Microbacteriaceae</taxon>
        <taxon>Microbacterium</taxon>
    </lineage>
</organism>
<evidence type="ECO:0000256" key="3">
    <source>
        <dbReference type="ARBA" id="ARBA00022679"/>
    </source>
</evidence>
<keyword evidence="8" id="KW-1185">Reference proteome</keyword>
<evidence type="ECO:0000259" key="6">
    <source>
        <dbReference type="Pfam" id="PF00155"/>
    </source>
</evidence>
<dbReference type="CDD" id="cd00609">
    <property type="entry name" value="AAT_like"/>
    <property type="match status" value="1"/>
</dbReference>
<dbReference type="AlphaFoldDB" id="A0A5J5IXI5"/>
<evidence type="ECO:0000256" key="4">
    <source>
        <dbReference type="ARBA" id="ARBA00022898"/>
    </source>
</evidence>
<dbReference type="InterPro" id="IPR015421">
    <property type="entry name" value="PyrdxlP-dep_Trfase_major"/>
</dbReference>
<dbReference type="OrthoDB" id="199743at2"/>
<name>A0A5J5IXI5_9MICO</name>